<name>A0A9X9LQI7_GULGU</name>
<proteinExistence type="predicted"/>
<dbReference type="EMBL" id="CYRY02011787">
    <property type="protein sequence ID" value="VCW79339.1"/>
    <property type="molecule type" value="Genomic_DNA"/>
</dbReference>
<evidence type="ECO:0000313" key="2">
    <source>
        <dbReference type="Proteomes" id="UP000269945"/>
    </source>
</evidence>
<sequence>MHFGVGCPRDQDAVPSMRQELLQRDRRRDWQAVWVGLAGKED</sequence>
<gene>
    <name evidence="1" type="ORF">BN2614_LOCUS8</name>
</gene>
<reference evidence="1 2" key="1">
    <citation type="submission" date="2018-10" db="EMBL/GenBank/DDBJ databases">
        <authorList>
            <person name="Ekblom R."/>
            <person name="Jareborg N."/>
        </authorList>
    </citation>
    <scope>NUCLEOTIDE SEQUENCE [LARGE SCALE GENOMIC DNA]</scope>
    <source>
        <tissue evidence="1">Muscle</tissue>
    </source>
</reference>
<comment type="caution">
    <text evidence="1">The sequence shown here is derived from an EMBL/GenBank/DDBJ whole genome shotgun (WGS) entry which is preliminary data.</text>
</comment>
<accession>A0A9X9LQI7</accession>
<dbReference type="Proteomes" id="UP000269945">
    <property type="component" value="Unassembled WGS sequence"/>
</dbReference>
<dbReference type="AlphaFoldDB" id="A0A9X9LQI7"/>
<evidence type="ECO:0000313" key="1">
    <source>
        <dbReference type="EMBL" id="VCW79339.1"/>
    </source>
</evidence>
<keyword evidence="2" id="KW-1185">Reference proteome</keyword>
<protein>
    <submittedName>
        <fullName evidence="1">Uncharacterized protein</fullName>
    </submittedName>
</protein>
<organism evidence="1 2">
    <name type="scientific">Gulo gulo</name>
    <name type="common">Wolverine</name>
    <name type="synonym">Gluton</name>
    <dbReference type="NCBI Taxonomy" id="48420"/>
    <lineage>
        <taxon>Eukaryota</taxon>
        <taxon>Metazoa</taxon>
        <taxon>Chordata</taxon>
        <taxon>Craniata</taxon>
        <taxon>Vertebrata</taxon>
        <taxon>Euteleostomi</taxon>
        <taxon>Mammalia</taxon>
        <taxon>Eutheria</taxon>
        <taxon>Laurasiatheria</taxon>
        <taxon>Carnivora</taxon>
        <taxon>Caniformia</taxon>
        <taxon>Musteloidea</taxon>
        <taxon>Mustelidae</taxon>
        <taxon>Guloninae</taxon>
        <taxon>Gulo</taxon>
    </lineage>
</organism>